<dbReference type="Proteomes" id="UP001595912">
    <property type="component" value="Unassembled WGS sequence"/>
</dbReference>
<proteinExistence type="predicted"/>
<evidence type="ECO:0000313" key="3">
    <source>
        <dbReference type="Proteomes" id="UP001595912"/>
    </source>
</evidence>
<organism evidence="2 3">
    <name type="scientific">Dactylosporangium cerinum</name>
    <dbReference type="NCBI Taxonomy" id="1434730"/>
    <lineage>
        <taxon>Bacteria</taxon>
        <taxon>Bacillati</taxon>
        <taxon>Actinomycetota</taxon>
        <taxon>Actinomycetes</taxon>
        <taxon>Micromonosporales</taxon>
        <taxon>Micromonosporaceae</taxon>
        <taxon>Dactylosporangium</taxon>
    </lineage>
</organism>
<sequence>MTGSAVLWTLPGNDTPSDLVLIEAPWDDPDLATGQALLERALATAKTLGADELGHVIDSPAQPPQVERHPERRIELLRRAGFTQARDGRRFQWLTGADVPAEDPWLRFRSLADLGPEPLIDLLATLLTGTADARLAADVQHHGARKAAELLLEETAELHHEPHWWEIGYDPDGSPAADRLSSAVHRSPGLADPHHHQSGRGTYTAEPISLTCTCCYPAGGVTSFAGTSQMQSAGLAGSSDSAVDAFGCRIASAHLRRRQNQPDAVKALFGGETSVDHRHHRSCPRPGSPPRPSRPSPPASAASTP</sequence>
<protein>
    <submittedName>
        <fullName evidence="2">Uncharacterized protein</fullName>
    </submittedName>
</protein>
<accession>A0ABV9W3D8</accession>
<evidence type="ECO:0000313" key="2">
    <source>
        <dbReference type="EMBL" id="MFC5001878.1"/>
    </source>
</evidence>
<feature type="compositionally biased region" description="Pro residues" evidence="1">
    <location>
        <begin position="286"/>
        <end position="298"/>
    </location>
</feature>
<dbReference type="RefSeq" id="WP_380119438.1">
    <property type="nucleotide sequence ID" value="NZ_JBHSIU010000041.1"/>
</dbReference>
<comment type="caution">
    <text evidence="2">The sequence shown here is derived from an EMBL/GenBank/DDBJ whole genome shotgun (WGS) entry which is preliminary data.</text>
</comment>
<feature type="region of interest" description="Disordered" evidence="1">
    <location>
        <begin position="176"/>
        <end position="202"/>
    </location>
</feature>
<feature type="region of interest" description="Disordered" evidence="1">
    <location>
        <begin position="269"/>
        <end position="305"/>
    </location>
</feature>
<gene>
    <name evidence="2" type="ORF">ACFPIJ_29085</name>
</gene>
<evidence type="ECO:0000256" key="1">
    <source>
        <dbReference type="SAM" id="MobiDB-lite"/>
    </source>
</evidence>
<keyword evidence="3" id="KW-1185">Reference proteome</keyword>
<reference evidence="3" key="1">
    <citation type="journal article" date="2019" name="Int. J. Syst. Evol. Microbiol.">
        <title>The Global Catalogue of Microorganisms (GCM) 10K type strain sequencing project: providing services to taxonomists for standard genome sequencing and annotation.</title>
        <authorList>
            <consortium name="The Broad Institute Genomics Platform"/>
            <consortium name="The Broad Institute Genome Sequencing Center for Infectious Disease"/>
            <person name="Wu L."/>
            <person name="Ma J."/>
        </authorList>
    </citation>
    <scope>NUCLEOTIDE SEQUENCE [LARGE SCALE GENOMIC DNA]</scope>
    <source>
        <strain evidence="3">CGMCC 4.7152</strain>
    </source>
</reference>
<name>A0ABV9W3D8_9ACTN</name>
<dbReference type="EMBL" id="JBHSIU010000041">
    <property type="protein sequence ID" value="MFC5001878.1"/>
    <property type="molecule type" value="Genomic_DNA"/>
</dbReference>